<organism evidence="1 2">
    <name type="scientific">Entomophthora muscae</name>
    <dbReference type="NCBI Taxonomy" id="34485"/>
    <lineage>
        <taxon>Eukaryota</taxon>
        <taxon>Fungi</taxon>
        <taxon>Fungi incertae sedis</taxon>
        <taxon>Zoopagomycota</taxon>
        <taxon>Entomophthoromycotina</taxon>
        <taxon>Entomophthoromycetes</taxon>
        <taxon>Entomophthorales</taxon>
        <taxon>Entomophthoraceae</taxon>
        <taxon>Entomophthora</taxon>
    </lineage>
</organism>
<dbReference type="Proteomes" id="UP001165960">
    <property type="component" value="Unassembled WGS sequence"/>
</dbReference>
<sequence length="71" mass="7526">MSVCASLRGFGVTPRQGLPVVVLSPFHCPAGFQFANLLPYLTQVVPTMSGFAAALAWKANPVSIVPLPWIS</sequence>
<protein>
    <submittedName>
        <fullName evidence="1">Uncharacterized protein</fullName>
    </submittedName>
</protein>
<accession>A0ACC2U0J3</accession>
<proteinExistence type="predicted"/>
<keyword evidence="2" id="KW-1185">Reference proteome</keyword>
<reference evidence="1" key="1">
    <citation type="submission" date="2022-04" db="EMBL/GenBank/DDBJ databases">
        <title>Genome of the entomopathogenic fungus Entomophthora muscae.</title>
        <authorList>
            <person name="Elya C."/>
            <person name="Lovett B.R."/>
            <person name="Lee E."/>
            <person name="Macias A.M."/>
            <person name="Hajek A.E."/>
            <person name="De Bivort B.L."/>
            <person name="Kasson M.T."/>
            <person name="De Fine Licht H.H."/>
            <person name="Stajich J.E."/>
        </authorList>
    </citation>
    <scope>NUCLEOTIDE SEQUENCE</scope>
    <source>
        <strain evidence="1">Berkeley</strain>
    </source>
</reference>
<name>A0ACC2U0J3_9FUNG</name>
<evidence type="ECO:0000313" key="1">
    <source>
        <dbReference type="EMBL" id="KAJ9080407.1"/>
    </source>
</evidence>
<dbReference type="EMBL" id="QTSX02001562">
    <property type="protein sequence ID" value="KAJ9080407.1"/>
    <property type="molecule type" value="Genomic_DNA"/>
</dbReference>
<comment type="caution">
    <text evidence="1">The sequence shown here is derived from an EMBL/GenBank/DDBJ whole genome shotgun (WGS) entry which is preliminary data.</text>
</comment>
<evidence type="ECO:0000313" key="2">
    <source>
        <dbReference type="Proteomes" id="UP001165960"/>
    </source>
</evidence>
<gene>
    <name evidence="1" type="ORF">DSO57_1025348</name>
</gene>